<dbReference type="AlphaFoldDB" id="A0A9N9XQI1"/>
<protein>
    <submittedName>
        <fullName evidence="2">Uncharacterized protein</fullName>
    </submittedName>
</protein>
<dbReference type="OrthoDB" id="504708at2759"/>
<name>A0A9N9XQI1_PHYSR</name>
<feature type="signal peptide" evidence="1">
    <location>
        <begin position="1"/>
        <end position="20"/>
    </location>
</feature>
<keyword evidence="3" id="KW-1185">Reference proteome</keyword>
<dbReference type="PANTHER" id="PTHR39069">
    <property type="entry name" value="ECDYSONE-INDUCIBLE GENE E1, ISOFORM A"/>
    <property type="match status" value="1"/>
</dbReference>
<gene>
    <name evidence="2" type="ORF">PHYEVI_LOCUS7345</name>
</gene>
<evidence type="ECO:0000313" key="3">
    <source>
        <dbReference type="Proteomes" id="UP001153712"/>
    </source>
</evidence>
<keyword evidence="1" id="KW-0732">Signal</keyword>
<dbReference type="Proteomes" id="UP001153712">
    <property type="component" value="Chromosome 4"/>
</dbReference>
<organism evidence="2 3">
    <name type="scientific">Phyllotreta striolata</name>
    <name type="common">Striped flea beetle</name>
    <name type="synonym">Crioceris striolata</name>
    <dbReference type="NCBI Taxonomy" id="444603"/>
    <lineage>
        <taxon>Eukaryota</taxon>
        <taxon>Metazoa</taxon>
        <taxon>Ecdysozoa</taxon>
        <taxon>Arthropoda</taxon>
        <taxon>Hexapoda</taxon>
        <taxon>Insecta</taxon>
        <taxon>Pterygota</taxon>
        <taxon>Neoptera</taxon>
        <taxon>Endopterygota</taxon>
        <taxon>Coleoptera</taxon>
        <taxon>Polyphaga</taxon>
        <taxon>Cucujiformia</taxon>
        <taxon>Chrysomeloidea</taxon>
        <taxon>Chrysomelidae</taxon>
        <taxon>Galerucinae</taxon>
        <taxon>Alticini</taxon>
        <taxon>Phyllotreta</taxon>
    </lineage>
</organism>
<dbReference type="PANTHER" id="PTHR39069:SF8">
    <property type="entry name" value="FI17111P1"/>
    <property type="match status" value="1"/>
</dbReference>
<sequence length="234" mass="26403">MDLRPLSLVFICVLIERSQGSALHGSCLTNDDCGTIDTYCRNQTCVCRENFSVWYDSCVQTPSPPLRCSKKHECHSKLGARSMCTKKGLCTCKPFHHLHQGQCVKNRDLHDNCEHDHQCYCGADCEDKIACIHKSCSCKPGHKPYRIRRCIHDPVIVEEANVTVVSTTTREHHFEQTTALYAEQKYIEQSIGKTVDKEGFVEPSVRLASTSSSNVLVSFGRYFIVLIVLATFKL</sequence>
<proteinExistence type="predicted"/>
<feature type="chain" id="PRO_5040484811" evidence="1">
    <location>
        <begin position="21"/>
        <end position="234"/>
    </location>
</feature>
<reference evidence="2" key="1">
    <citation type="submission" date="2022-01" db="EMBL/GenBank/DDBJ databases">
        <authorList>
            <person name="King R."/>
        </authorList>
    </citation>
    <scope>NUCLEOTIDE SEQUENCE</scope>
</reference>
<accession>A0A9N9XQI1</accession>
<evidence type="ECO:0000256" key="1">
    <source>
        <dbReference type="SAM" id="SignalP"/>
    </source>
</evidence>
<evidence type="ECO:0000313" key="2">
    <source>
        <dbReference type="EMBL" id="CAG9860998.1"/>
    </source>
</evidence>
<dbReference type="EMBL" id="OU900097">
    <property type="protein sequence ID" value="CAG9860998.1"/>
    <property type="molecule type" value="Genomic_DNA"/>
</dbReference>